<evidence type="ECO:0000256" key="1">
    <source>
        <dbReference type="SAM" id="MobiDB-lite"/>
    </source>
</evidence>
<keyword evidence="3" id="KW-1185">Reference proteome</keyword>
<protein>
    <submittedName>
        <fullName evidence="2">Uncharacterized protein</fullName>
    </submittedName>
</protein>
<organism evidence="2 3">
    <name type="scientific">Aspergillus tanneri</name>
    <dbReference type="NCBI Taxonomy" id="1220188"/>
    <lineage>
        <taxon>Eukaryota</taxon>
        <taxon>Fungi</taxon>
        <taxon>Dikarya</taxon>
        <taxon>Ascomycota</taxon>
        <taxon>Pezizomycotina</taxon>
        <taxon>Eurotiomycetes</taxon>
        <taxon>Eurotiomycetidae</taxon>
        <taxon>Eurotiales</taxon>
        <taxon>Aspergillaceae</taxon>
        <taxon>Aspergillus</taxon>
        <taxon>Aspergillus subgen. Circumdati</taxon>
    </lineage>
</organism>
<evidence type="ECO:0000313" key="3">
    <source>
        <dbReference type="Proteomes" id="UP000308092"/>
    </source>
</evidence>
<dbReference type="EMBL" id="SOSA01000013">
    <property type="protein sequence ID" value="THC99692.1"/>
    <property type="molecule type" value="Genomic_DNA"/>
</dbReference>
<name>A0A4S3JW54_9EURO</name>
<evidence type="ECO:0000313" key="2">
    <source>
        <dbReference type="EMBL" id="THC99692.1"/>
    </source>
</evidence>
<sequence length="23" mass="2578">MLVYRTISDADYHQDGPVGVDPE</sequence>
<feature type="region of interest" description="Disordered" evidence="1">
    <location>
        <begin position="1"/>
        <end position="23"/>
    </location>
</feature>
<comment type="caution">
    <text evidence="2">The sequence shown here is derived from an EMBL/GenBank/DDBJ whole genome shotgun (WGS) entry which is preliminary data.</text>
</comment>
<dbReference type="VEuPathDB" id="FungiDB:EYZ11_000853"/>
<dbReference type="Proteomes" id="UP000308092">
    <property type="component" value="Unassembled WGS sequence"/>
</dbReference>
<proteinExistence type="predicted"/>
<reference evidence="2 3" key="1">
    <citation type="submission" date="2019-03" db="EMBL/GenBank/DDBJ databases">
        <title>The genome sequence of a newly discovered highly antifungal drug resistant Aspergillus species, Aspergillus tanneri NIH 1004.</title>
        <authorList>
            <person name="Mounaud S."/>
            <person name="Singh I."/>
            <person name="Joardar V."/>
            <person name="Pakala S."/>
            <person name="Pakala S."/>
            <person name="Venepally P."/>
            <person name="Hoover J."/>
            <person name="Nierman W."/>
            <person name="Chung J."/>
            <person name="Losada L."/>
        </authorList>
    </citation>
    <scope>NUCLEOTIDE SEQUENCE [LARGE SCALE GENOMIC DNA]</scope>
    <source>
        <strain evidence="2 3">NIH1004</strain>
    </source>
</reference>
<dbReference type="AlphaFoldDB" id="A0A4S3JW54"/>
<gene>
    <name evidence="2" type="ORF">EYZ11_000853</name>
</gene>
<accession>A0A4S3JW54</accession>